<dbReference type="InterPro" id="IPR041588">
    <property type="entry name" value="Integrase_H2C2"/>
</dbReference>
<dbReference type="InterPro" id="IPR000477">
    <property type="entry name" value="RT_dom"/>
</dbReference>
<dbReference type="GO" id="GO:0004190">
    <property type="term" value="F:aspartic-type endopeptidase activity"/>
    <property type="evidence" value="ECO:0007669"/>
    <property type="project" value="InterPro"/>
</dbReference>
<dbReference type="FunFam" id="3.30.420.10:FF:000032">
    <property type="entry name" value="Retrovirus-related Pol polyprotein from transposon 297-like Protein"/>
    <property type="match status" value="1"/>
</dbReference>
<feature type="compositionally biased region" description="Low complexity" evidence="1">
    <location>
        <begin position="230"/>
        <end position="242"/>
    </location>
</feature>
<feature type="compositionally biased region" description="Low complexity" evidence="1">
    <location>
        <begin position="250"/>
        <end position="262"/>
    </location>
</feature>
<dbReference type="Gene3D" id="3.30.70.270">
    <property type="match status" value="1"/>
</dbReference>
<dbReference type="InterPro" id="IPR036397">
    <property type="entry name" value="RNaseH_sf"/>
</dbReference>
<dbReference type="InterPro" id="IPR043502">
    <property type="entry name" value="DNA/RNA_pol_sf"/>
</dbReference>
<dbReference type="Pfam" id="PF17919">
    <property type="entry name" value="RT_RNaseH_2"/>
    <property type="match status" value="1"/>
</dbReference>
<reference evidence="3" key="1">
    <citation type="submission" date="2021-02" db="EMBL/GenBank/DDBJ databases">
        <authorList>
            <person name="Nowell W R."/>
        </authorList>
    </citation>
    <scope>NUCLEOTIDE SEQUENCE</scope>
</reference>
<dbReference type="InterPro" id="IPR043128">
    <property type="entry name" value="Rev_trsase/Diguanyl_cyclase"/>
</dbReference>
<dbReference type="PANTHER" id="PTHR37984">
    <property type="entry name" value="PROTEIN CBG26694"/>
    <property type="match status" value="1"/>
</dbReference>
<dbReference type="InterPro" id="IPR041577">
    <property type="entry name" value="RT_RNaseH_2"/>
</dbReference>
<dbReference type="GO" id="GO:0003676">
    <property type="term" value="F:nucleic acid binding"/>
    <property type="evidence" value="ECO:0007669"/>
    <property type="project" value="InterPro"/>
</dbReference>
<feature type="region of interest" description="Disordered" evidence="1">
    <location>
        <begin position="230"/>
        <end position="280"/>
    </location>
</feature>
<dbReference type="Proteomes" id="UP000663862">
    <property type="component" value="Unassembled WGS sequence"/>
</dbReference>
<feature type="domain" description="Integrase catalytic" evidence="2">
    <location>
        <begin position="1046"/>
        <end position="1209"/>
    </location>
</feature>
<dbReference type="Pfam" id="PF17921">
    <property type="entry name" value="Integrase_H2C2"/>
    <property type="match status" value="1"/>
</dbReference>
<protein>
    <recommendedName>
        <fullName evidence="2">Integrase catalytic domain-containing protein</fullName>
    </recommendedName>
</protein>
<proteinExistence type="predicted"/>
<evidence type="ECO:0000256" key="1">
    <source>
        <dbReference type="SAM" id="MobiDB-lite"/>
    </source>
</evidence>
<feature type="region of interest" description="Disordered" evidence="1">
    <location>
        <begin position="873"/>
        <end position="905"/>
    </location>
</feature>
<name>A0A821C841_9BILA</name>
<feature type="region of interest" description="Disordered" evidence="1">
    <location>
        <begin position="186"/>
        <end position="213"/>
    </location>
</feature>
<evidence type="ECO:0000259" key="2">
    <source>
        <dbReference type="PROSITE" id="PS50994"/>
    </source>
</evidence>
<dbReference type="InterPro" id="IPR001584">
    <property type="entry name" value="Integrase_cat-core"/>
</dbReference>
<dbReference type="InterPro" id="IPR050951">
    <property type="entry name" value="Retrovirus_Pol_polyprotein"/>
</dbReference>
<gene>
    <name evidence="3" type="ORF">TSG867_LOCUS27944</name>
</gene>
<sequence length="1335" mass="152117">MSWLRDTGAFIVKERYPETGYPFIIRHLLSDDALDYYPAHEDMIFNFYDLRKLLLHKQNVLAPVRTLPTLDSIATLSLTTAPPVLTSTQLPTSTTDKTIAMTTYTFAQSLEDLTQNDIRKTIIEGLQRNTAKFTGEHRQDVIKWLKTLEFKFDTADIPTAKKFYLIPQLIDKEALDWFQENKTNFTITGTPVRPDTTHRPSPERGSSVNSRNTTRQNLFNYHSSSLTQQSQLQPSLSTSSIPPLMPPLPSTSSSQSQLSQSPASAATMEPVTDGPVSTTSPSYPSKPFILYAKSIVNHVPLQTLIDTGASATCISFNTLQRMSNFRYIDTTVSSFVLADGVIPLQSNGSVELSMQLGNELIKFHAFVIKKLCVDLIIGMDFLIIFNANIDVKSQYLSLETFGRRTSIRLDEQSRRLLLPLHARHATIYLNHLLDRDNKDRLLALLAQFSQLFDNSRHNISNIVVENVFNTVPHSPPSFRPHRNRHHREETQRLIEEFLEAAMIQESNLPYAAPAFIVPRKYNRPSRLVVDYRALNKITIPDVSPLPHMEDLLQELGKGYKYFSRLDLKSGYHQFRIPTADRPKTAFVVSQGHYEFRVLSMGPQNAPAAFQKTMYAVMKSCREFCHVFLDDIIICSKSFDDHIAAPIHRISNLAKDRKHLFKWTVEHSNAFHALKHLLTTAPLFLHFSVDDFPLHLATDASGTATGGFLCQDVNGERHNLFYHSKVLSPTEQKYSVPEKEALTIYHCLQCMRTLILGRTVYIHTDHCPICGIVTISDRRDACVDGMLQKPVNNRRIERVANLIQEYRIAEMKHINGKSNCLADYLSRPSDYPLFDIDYGLESKLPCSTSSNLTNPCQPSKNIVAYMTLRPQQKIPAPGVSSLDQEDESSDATSCTSEDSFTTCSPLITTTPSPNVFDSNQLSHEQAQDPTISRNISQLNHSSHPDSTLSSSFIIKNGILHKLITLTPKSKRRLCVPYLPSSMIQSLLTAIHDDPFQSGHFSIDKIMWKIRTRYWWPHMKQDVHSHVQACVLCQQYNYSRQKKSGHLQPIPPVAIPLSVTGMDFCGPFAESPRENKYVLVVTDLFTHFVTAIPLPTNTAGITALTLFRHIFCRFCVCSTLITDQGTHFNNNLMSALQHLLSYNHILGAPYHPQTNGVVEPFNASMVVQISKLQQKHHNNWNDYLDAVVFAYNSSKHKTTQYSPFELFFGRSPKLPIDSPPQYYQFDRPSNYFVHLQKIFQVYHQQAKLNIMNQQRYHEKYYDYNRRDPHYNVGDCVFTKIFAARGKLDPRYSTEPKIIVQINHPTYTVRHEPTGLEHRYHVSDLRPVTLTYVDNDSI</sequence>
<dbReference type="InterPro" id="IPR021109">
    <property type="entry name" value="Peptidase_aspartic_dom_sf"/>
</dbReference>
<organism evidence="3 4">
    <name type="scientific">Rotaria socialis</name>
    <dbReference type="NCBI Taxonomy" id="392032"/>
    <lineage>
        <taxon>Eukaryota</taxon>
        <taxon>Metazoa</taxon>
        <taxon>Spiralia</taxon>
        <taxon>Gnathifera</taxon>
        <taxon>Rotifera</taxon>
        <taxon>Eurotatoria</taxon>
        <taxon>Bdelloidea</taxon>
        <taxon>Philodinida</taxon>
        <taxon>Philodinidae</taxon>
        <taxon>Rotaria</taxon>
    </lineage>
</organism>
<dbReference type="PROSITE" id="PS50994">
    <property type="entry name" value="INTEGRASE"/>
    <property type="match status" value="1"/>
</dbReference>
<dbReference type="EMBL" id="CAJOBQ010003344">
    <property type="protein sequence ID" value="CAF4602994.1"/>
    <property type="molecule type" value="Genomic_DNA"/>
</dbReference>
<dbReference type="CDD" id="cd01647">
    <property type="entry name" value="RT_LTR"/>
    <property type="match status" value="1"/>
</dbReference>
<evidence type="ECO:0000313" key="4">
    <source>
        <dbReference type="Proteomes" id="UP000663862"/>
    </source>
</evidence>
<comment type="caution">
    <text evidence="3">The sequence shown here is derived from an EMBL/GenBank/DDBJ whole genome shotgun (WGS) entry which is preliminary data.</text>
</comment>
<dbReference type="PANTHER" id="PTHR37984:SF15">
    <property type="entry name" value="INTEGRASE CATALYTIC DOMAIN-CONTAINING PROTEIN"/>
    <property type="match status" value="1"/>
</dbReference>
<feature type="compositionally biased region" description="Polar residues" evidence="1">
    <location>
        <begin position="889"/>
        <end position="905"/>
    </location>
</feature>
<dbReference type="InterPro" id="IPR012337">
    <property type="entry name" value="RNaseH-like_sf"/>
</dbReference>
<dbReference type="Pfam" id="PF00078">
    <property type="entry name" value="RVT_1"/>
    <property type="match status" value="1"/>
</dbReference>
<dbReference type="InterPro" id="IPR019103">
    <property type="entry name" value="Peptidase_aspartic_DDI1-type"/>
</dbReference>
<dbReference type="GO" id="GO:0015074">
    <property type="term" value="P:DNA integration"/>
    <property type="evidence" value="ECO:0007669"/>
    <property type="project" value="InterPro"/>
</dbReference>
<evidence type="ECO:0000313" key="3">
    <source>
        <dbReference type="EMBL" id="CAF4602994.1"/>
    </source>
</evidence>
<dbReference type="SUPFAM" id="SSF53098">
    <property type="entry name" value="Ribonuclease H-like"/>
    <property type="match status" value="1"/>
</dbReference>
<dbReference type="GO" id="GO:0006508">
    <property type="term" value="P:proteolysis"/>
    <property type="evidence" value="ECO:0007669"/>
    <property type="project" value="InterPro"/>
</dbReference>
<dbReference type="CDD" id="cd00303">
    <property type="entry name" value="retropepsin_like"/>
    <property type="match status" value="1"/>
</dbReference>
<accession>A0A821C841</accession>
<dbReference type="CDD" id="cd09274">
    <property type="entry name" value="RNase_HI_RT_Ty3"/>
    <property type="match status" value="1"/>
</dbReference>
<dbReference type="Gene3D" id="3.30.420.10">
    <property type="entry name" value="Ribonuclease H-like superfamily/Ribonuclease H"/>
    <property type="match status" value="1"/>
</dbReference>
<dbReference type="FunFam" id="1.10.340.70:FF:000001">
    <property type="entry name" value="Retrovirus-related Pol polyprotein from transposon gypsy-like Protein"/>
    <property type="match status" value="1"/>
</dbReference>
<feature type="compositionally biased region" description="Polar residues" evidence="1">
    <location>
        <begin position="204"/>
        <end position="213"/>
    </location>
</feature>
<dbReference type="Gene3D" id="1.10.340.70">
    <property type="match status" value="1"/>
</dbReference>
<dbReference type="Gene3D" id="3.10.10.10">
    <property type="entry name" value="HIV Type 1 Reverse Transcriptase, subunit A, domain 1"/>
    <property type="match status" value="1"/>
</dbReference>
<dbReference type="SUPFAM" id="SSF50630">
    <property type="entry name" value="Acid proteases"/>
    <property type="match status" value="1"/>
</dbReference>
<dbReference type="SUPFAM" id="SSF56672">
    <property type="entry name" value="DNA/RNA polymerases"/>
    <property type="match status" value="1"/>
</dbReference>
<dbReference type="Gene3D" id="2.40.70.10">
    <property type="entry name" value="Acid Proteases"/>
    <property type="match status" value="1"/>
</dbReference>
<dbReference type="Pfam" id="PF09668">
    <property type="entry name" value="Asp_protease"/>
    <property type="match status" value="1"/>
</dbReference>